<evidence type="ECO:0000313" key="3">
    <source>
        <dbReference type="Proteomes" id="UP000275069"/>
    </source>
</evidence>
<sequence>MSAAYRDVEFDGERSVLRGRLYGHDSARPAVVMAHGFSATISGMVADRYAEVLHDTGLTVLLFDHEGFGLSGGEPRAVVNRWLQCRGYLHALEFASAQASVDRDRIGLWGDSFSASVALTVAACDERVAALVVQVPSCGVALGEAGSRARGLKLARELLYDRDVLVDAVIGEELPVVSPDQETQPSQLVPLTAYRWFSEYGPRVGTGWLPTARRATIATDPPYTTDAVVGALRCPSLWVIANDDEMPGSGTDVALKCFALAGGAAEKRMIAGGHFGLLYDESPLFAEVSAAQAEFLVRALHCL</sequence>
<keyword evidence="2" id="KW-0378">Hydrolase</keyword>
<dbReference type="InterPro" id="IPR022742">
    <property type="entry name" value="Hydrolase_4"/>
</dbReference>
<dbReference type="PANTHER" id="PTHR47751">
    <property type="entry name" value="SUPERFAMILY HYDROLASE, PUTATIVE (AFU_ORTHOLOGUE AFUA_2G16580)-RELATED"/>
    <property type="match status" value="1"/>
</dbReference>
<dbReference type="KEGG" id="gry:D7I44_09955"/>
<name>A0A387BZQ9_9MICO</name>
<dbReference type="InterPro" id="IPR051411">
    <property type="entry name" value="Polyketide_trans_af380"/>
</dbReference>
<dbReference type="RefSeq" id="WP_120789363.1">
    <property type="nucleotide sequence ID" value="NZ_CP032624.1"/>
</dbReference>
<organism evidence="2 3">
    <name type="scientific">Gryllotalpicola protaetiae</name>
    <dbReference type="NCBI Taxonomy" id="2419771"/>
    <lineage>
        <taxon>Bacteria</taxon>
        <taxon>Bacillati</taxon>
        <taxon>Actinomycetota</taxon>
        <taxon>Actinomycetes</taxon>
        <taxon>Micrococcales</taxon>
        <taxon>Microbacteriaceae</taxon>
        <taxon>Gryllotalpicola</taxon>
    </lineage>
</organism>
<gene>
    <name evidence="2" type="ORF">D7I44_09955</name>
</gene>
<feature type="domain" description="Serine aminopeptidase S33" evidence="1">
    <location>
        <begin position="26"/>
        <end position="144"/>
    </location>
</feature>
<dbReference type="InterPro" id="IPR029058">
    <property type="entry name" value="AB_hydrolase_fold"/>
</dbReference>
<dbReference type="PANTHER" id="PTHR47751:SF2">
    <property type="entry name" value="DLTD N-TERMINAL DOMAIN PROTEIN (AFU_ORTHOLOGUE AFUA_8G00380)-RELATED"/>
    <property type="match status" value="1"/>
</dbReference>
<dbReference type="AlphaFoldDB" id="A0A387BZQ9"/>
<reference evidence="2 3" key="1">
    <citation type="submission" date="2018-09" db="EMBL/GenBank/DDBJ databases">
        <title>Genome sequencing of strain 2DFW10M-5.</title>
        <authorList>
            <person name="Heo J."/>
            <person name="Kim S.-J."/>
            <person name="Kwon S.-W."/>
        </authorList>
    </citation>
    <scope>NUCLEOTIDE SEQUENCE [LARGE SCALE GENOMIC DNA]</scope>
    <source>
        <strain evidence="2 3">2DFW10M-5</strain>
    </source>
</reference>
<dbReference type="Proteomes" id="UP000275069">
    <property type="component" value="Chromosome"/>
</dbReference>
<proteinExistence type="predicted"/>
<protein>
    <submittedName>
        <fullName evidence="2">Alpha/beta hydrolase</fullName>
    </submittedName>
</protein>
<evidence type="ECO:0000313" key="2">
    <source>
        <dbReference type="EMBL" id="AYG03831.1"/>
    </source>
</evidence>
<dbReference type="GO" id="GO:0016787">
    <property type="term" value="F:hydrolase activity"/>
    <property type="evidence" value="ECO:0007669"/>
    <property type="project" value="UniProtKB-KW"/>
</dbReference>
<dbReference type="OrthoDB" id="5902829at2"/>
<dbReference type="Gene3D" id="3.40.50.1820">
    <property type="entry name" value="alpha/beta hydrolase"/>
    <property type="match status" value="1"/>
</dbReference>
<keyword evidence="3" id="KW-1185">Reference proteome</keyword>
<dbReference type="EMBL" id="CP032624">
    <property type="protein sequence ID" value="AYG03831.1"/>
    <property type="molecule type" value="Genomic_DNA"/>
</dbReference>
<evidence type="ECO:0000259" key="1">
    <source>
        <dbReference type="Pfam" id="PF12146"/>
    </source>
</evidence>
<dbReference type="SUPFAM" id="SSF53474">
    <property type="entry name" value="alpha/beta-Hydrolases"/>
    <property type="match status" value="1"/>
</dbReference>
<dbReference type="Pfam" id="PF12146">
    <property type="entry name" value="Hydrolase_4"/>
    <property type="match status" value="1"/>
</dbReference>
<accession>A0A387BZQ9</accession>